<sequence length="610" mass="67304">MASVISELGFALVPFIHSSSPSPPQSSSTGSPRLKLNNTLIMAGSRSSTRQKGKARAKPSGRTTRKKREDTPVPVSDNGEVETSSEEETLQRSSDKKSRKIVEVVLTPRRQRQIKHVAQSFVDREAEEDDCVEQLDEEDEEDKAFIDDRDEEALLAEGHDSNTDDGEDEDEERSGQQEEDDKNEEIDAQESGDDGGSQHSYDDGANTVATRKGCVGTSTPKRRSRVVHSPVSPEIPTTPVTPKVSHSTITSRRAHKVTSQDVGDSDNDVVEVMRPSPSKSSKVARSEIQSPLRSPRGKGRVTVQRLRSKIVMPGTVHPGDRVIPLVPPHADDHRVVAFRDRTDRMEVDESSDGESGSSPRKRVKTEKGASNVVIHSATITEGKHDNIHDTPVTGMARIMASSNIDSDDETGSRGAEEGGGHRKCPDQVSDVNNPDHLALIDRDMRDTYQGQLAPPCIIEARGVLSCGMSSEEPLTSFTKAMKLVGLKRTSRQFGRLKAISIQSSFGPFLYNPARINLYLIECKVTRTERYENPTYYYGDNLSGSTLYTPDTPVAFTMFGSVVDAQLEASVARTSNRTNNLRHVRYIILRPLSMEFYRTANVFALAWDVDE</sequence>
<evidence type="ECO:0000313" key="2">
    <source>
        <dbReference type="Proteomes" id="UP001055072"/>
    </source>
</evidence>
<proteinExistence type="predicted"/>
<protein>
    <submittedName>
        <fullName evidence="1">Uncharacterized protein</fullName>
    </submittedName>
</protein>
<dbReference type="EMBL" id="MU274929">
    <property type="protein sequence ID" value="KAI0085728.1"/>
    <property type="molecule type" value="Genomic_DNA"/>
</dbReference>
<organism evidence="1 2">
    <name type="scientific">Irpex rosettiformis</name>
    <dbReference type="NCBI Taxonomy" id="378272"/>
    <lineage>
        <taxon>Eukaryota</taxon>
        <taxon>Fungi</taxon>
        <taxon>Dikarya</taxon>
        <taxon>Basidiomycota</taxon>
        <taxon>Agaricomycotina</taxon>
        <taxon>Agaricomycetes</taxon>
        <taxon>Polyporales</taxon>
        <taxon>Irpicaceae</taxon>
        <taxon>Irpex</taxon>
    </lineage>
</organism>
<comment type="caution">
    <text evidence="1">The sequence shown here is derived from an EMBL/GenBank/DDBJ whole genome shotgun (WGS) entry which is preliminary data.</text>
</comment>
<evidence type="ECO:0000313" key="1">
    <source>
        <dbReference type="EMBL" id="KAI0085728.1"/>
    </source>
</evidence>
<name>A0ACB8TUL4_9APHY</name>
<feature type="non-terminal residue" evidence="1">
    <location>
        <position position="610"/>
    </location>
</feature>
<gene>
    <name evidence="1" type="ORF">BDY19DRAFT_996625</name>
</gene>
<keyword evidence="2" id="KW-1185">Reference proteome</keyword>
<accession>A0ACB8TUL4</accession>
<dbReference type="Proteomes" id="UP001055072">
    <property type="component" value="Unassembled WGS sequence"/>
</dbReference>
<reference evidence="1" key="1">
    <citation type="journal article" date="2021" name="Environ. Microbiol.">
        <title>Gene family expansions and transcriptome signatures uncover fungal adaptations to wood decay.</title>
        <authorList>
            <person name="Hage H."/>
            <person name="Miyauchi S."/>
            <person name="Viragh M."/>
            <person name="Drula E."/>
            <person name="Min B."/>
            <person name="Chaduli D."/>
            <person name="Navarro D."/>
            <person name="Favel A."/>
            <person name="Norest M."/>
            <person name="Lesage-Meessen L."/>
            <person name="Balint B."/>
            <person name="Merenyi Z."/>
            <person name="de Eugenio L."/>
            <person name="Morin E."/>
            <person name="Martinez A.T."/>
            <person name="Baldrian P."/>
            <person name="Stursova M."/>
            <person name="Martinez M.J."/>
            <person name="Novotny C."/>
            <person name="Magnuson J.K."/>
            <person name="Spatafora J.W."/>
            <person name="Maurice S."/>
            <person name="Pangilinan J."/>
            <person name="Andreopoulos W."/>
            <person name="LaButti K."/>
            <person name="Hundley H."/>
            <person name="Na H."/>
            <person name="Kuo A."/>
            <person name="Barry K."/>
            <person name="Lipzen A."/>
            <person name="Henrissat B."/>
            <person name="Riley R."/>
            <person name="Ahrendt S."/>
            <person name="Nagy L.G."/>
            <person name="Grigoriev I.V."/>
            <person name="Martin F."/>
            <person name="Rosso M.N."/>
        </authorList>
    </citation>
    <scope>NUCLEOTIDE SEQUENCE</scope>
    <source>
        <strain evidence="1">CBS 384.51</strain>
    </source>
</reference>